<organism evidence="14 15">
    <name type="scientific">Crotalaria pallida</name>
    <name type="common">Smooth rattlebox</name>
    <name type="synonym">Crotalaria striata</name>
    <dbReference type="NCBI Taxonomy" id="3830"/>
    <lineage>
        <taxon>Eukaryota</taxon>
        <taxon>Viridiplantae</taxon>
        <taxon>Streptophyta</taxon>
        <taxon>Embryophyta</taxon>
        <taxon>Tracheophyta</taxon>
        <taxon>Spermatophyta</taxon>
        <taxon>Magnoliopsida</taxon>
        <taxon>eudicotyledons</taxon>
        <taxon>Gunneridae</taxon>
        <taxon>Pentapetalae</taxon>
        <taxon>rosids</taxon>
        <taxon>fabids</taxon>
        <taxon>Fabales</taxon>
        <taxon>Fabaceae</taxon>
        <taxon>Papilionoideae</taxon>
        <taxon>50 kb inversion clade</taxon>
        <taxon>genistoids sensu lato</taxon>
        <taxon>core genistoids</taxon>
        <taxon>Crotalarieae</taxon>
        <taxon>Crotalaria</taxon>
    </lineage>
</organism>
<feature type="compositionally biased region" description="Polar residues" evidence="11">
    <location>
        <begin position="206"/>
        <end position="216"/>
    </location>
</feature>
<comment type="caution">
    <text evidence="14">The sequence shown here is derived from an EMBL/GenBank/DDBJ whole genome shotgun (WGS) entry which is preliminary data.</text>
</comment>
<keyword evidence="8" id="KW-0804">Transcription</keyword>
<evidence type="ECO:0000256" key="7">
    <source>
        <dbReference type="ARBA" id="ARBA00023125"/>
    </source>
</evidence>
<dbReference type="EMBL" id="JAYWIO010000004">
    <property type="protein sequence ID" value="KAK7269004.1"/>
    <property type="molecule type" value="Genomic_DNA"/>
</dbReference>
<gene>
    <name evidence="14" type="ORF">RIF29_21719</name>
</gene>
<dbReference type="Pfam" id="PF04968">
    <property type="entry name" value="CHORD"/>
    <property type="match status" value="1"/>
</dbReference>
<dbReference type="InterPro" id="IPR010525">
    <property type="entry name" value="ARF_dom"/>
</dbReference>
<dbReference type="GO" id="GO:0005634">
    <property type="term" value="C:nucleus"/>
    <property type="evidence" value="ECO:0007669"/>
    <property type="project" value="UniProtKB-SubCell"/>
</dbReference>
<evidence type="ECO:0000256" key="4">
    <source>
        <dbReference type="ARBA" id="ARBA00022737"/>
    </source>
</evidence>
<keyword evidence="4" id="KW-0677">Repeat</keyword>
<dbReference type="PROSITE" id="PS51401">
    <property type="entry name" value="CHORD"/>
    <property type="match status" value="1"/>
</dbReference>
<evidence type="ECO:0000313" key="15">
    <source>
        <dbReference type="Proteomes" id="UP001372338"/>
    </source>
</evidence>
<evidence type="ECO:0000256" key="12">
    <source>
        <dbReference type="SAM" id="SignalP"/>
    </source>
</evidence>
<sequence length="253" mass="28714">MTTWLPYGILLIRFPFGMFGPGSNTGVSSSPQGPIFHDGMKEWSCCKKRSHDFSLFLQIPGGENGELRLGIRRAVRPRNGLPESVVGNQNCYPNFLSSVANAISTKSMFHVSTVQASQPDFIVPYKKYVKSIKNDVIIGTRFKMRFEMDESPERRCNNGMVIGMSDLDPYRWPKSKWRCLMVRWDENKETNHQDHVSPWEIDPSASLPQFSIQSSPRPKKLRMGQQATSPSHLFTGMHPNAEIKHTSSFLTTC</sequence>
<feature type="signal peptide" evidence="12">
    <location>
        <begin position="1"/>
        <end position="19"/>
    </location>
</feature>
<reference evidence="14 15" key="1">
    <citation type="submission" date="2024-01" db="EMBL/GenBank/DDBJ databases">
        <title>The genomes of 5 underutilized Papilionoideae crops provide insights into root nodulation and disease resistanc.</title>
        <authorList>
            <person name="Yuan L."/>
        </authorList>
    </citation>
    <scope>NUCLEOTIDE SEQUENCE [LARGE SCALE GENOMIC DNA]</scope>
    <source>
        <strain evidence="14">ZHUSHIDOU_FW_LH</strain>
        <tissue evidence="14">Leaf</tissue>
    </source>
</reference>
<dbReference type="GO" id="GO:0006355">
    <property type="term" value="P:regulation of DNA-templated transcription"/>
    <property type="evidence" value="ECO:0007669"/>
    <property type="project" value="InterPro"/>
</dbReference>
<dbReference type="Gene3D" id="2.30.30.1040">
    <property type="match status" value="1"/>
</dbReference>
<keyword evidence="5" id="KW-0862">Zinc</keyword>
<evidence type="ECO:0000256" key="6">
    <source>
        <dbReference type="ARBA" id="ARBA00023015"/>
    </source>
</evidence>
<dbReference type="PANTHER" id="PTHR31384:SF102">
    <property type="entry name" value="AUXIN RESPONSE FACTOR 4"/>
    <property type="match status" value="1"/>
</dbReference>
<dbReference type="Gene3D" id="4.10.1130.20">
    <property type="match status" value="1"/>
</dbReference>
<dbReference type="InterPro" id="IPR044835">
    <property type="entry name" value="ARF_plant"/>
</dbReference>
<proteinExistence type="inferred from homology"/>
<dbReference type="GO" id="GO:0046872">
    <property type="term" value="F:metal ion binding"/>
    <property type="evidence" value="ECO:0007669"/>
    <property type="project" value="UniProtKB-KW"/>
</dbReference>
<dbReference type="Proteomes" id="UP001372338">
    <property type="component" value="Unassembled WGS sequence"/>
</dbReference>
<dbReference type="Pfam" id="PF06507">
    <property type="entry name" value="ARF_AD"/>
    <property type="match status" value="1"/>
</dbReference>
<keyword evidence="7" id="KW-0238">DNA-binding</keyword>
<evidence type="ECO:0000256" key="1">
    <source>
        <dbReference type="ARBA" id="ARBA00004123"/>
    </source>
</evidence>
<dbReference type="InterPro" id="IPR007051">
    <property type="entry name" value="CHORD_dom"/>
</dbReference>
<feature type="chain" id="PRO_5042974998" description="CHORD domain-containing protein" evidence="12">
    <location>
        <begin position="20"/>
        <end position="253"/>
    </location>
</feature>
<dbReference type="FunFam" id="2.30.30.1040:FF:000001">
    <property type="entry name" value="Auxin response factor"/>
    <property type="match status" value="1"/>
</dbReference>
<dbReference type="GO" id="GO:0009734">
    <property type="term" value="P:auxin-activated signaling pathway"/>
    <property type="evidence" value="ECO:0007669"/>
    <property type="project" value="UniProtKB-KW"/>
</dbReference>
<dbReference type="GO" id="GO:0003677">
    <property type="term" value="F:DNA binding"/>
    <property type="evidence" value="ECO:0007669"/>
    <property type="project" value="UniProtKB-KW"/>
</dbReference>
<evidence type="ECO:0000313" key="14">
    <source>
        <dbReference type="EMBL" id="KAK7269004.1"/>
    </source>
</evidence>
<name>A0AAN9I8Q5_CROPI</name>
<evidence type="ECO:0000256" key="3">
    <source>
        <dbReference type="ARBA" id="ARBA00022723"/>
    </source>
</evidence>
<evidence type="ECO:0000256" key="8">
    <source>
        <dbReference type="ARBA" id="ARBA00023163"/>
    </source>
</evidence>
<evidence type="ECO:0000256" key="9">
    <source>
        <dbReference type="ARBA" id="ARBA00023242"/>
    </source>
</evidence>
<keyword evidence="12" id="KW-0732">Signal</keyword>
<keyword evidence="15" id="KW-1185">Reference proteome</keyword>
<accession>A0AAN9I8Q5</accession>
<keyword evidence="9" id="KW-0539">Nucleus</keyword>
<comment type="subcellular location">
    <subcellularLocation>
        <location evidence="1">Nucleus</location>
    </subcellularLocation>
</comment>
<evidence type="ECO:0000256" key="5">
    <source>
        <dbReference type="ARBA" id="ARBA00022833"/>
    </source>
</evidence>
<evidence type="ECO:0000256" key="10">
    <source>
        <dbReference type="ARBA" id="ARBA00023294"/>
    </source>
</evidence>
<dbReference type="PANTHER" id="PTHR31384">
    <property type="entry name" value="AUXIN RESPONSE FACTOR 4-RELATED"/>
    <property type="match status" value="1"/>
</dbReference>
<keyword evidence="10" id="KW-0927">Auxin signaling pathway</keyword>
<feature type="region of interest" description="Disordered" evidence="11">
    <location>
        <begin position="191"/>
        <end position="223"/>
    </location>
</feature>
<comment type="similarity">
    <text evidence="2">Belongs to the ARF family.</text>
</comment>
<dbReference type="AlphaFoldDB" id="A0AAN9I8Q5"/>
<evidence type="ECO:0000256" key="2">
    <source>
        <dbReference type="ARBA" id="ARBA00007853"/>
    </source>
</evidence>
<protein>
    <recommendedName>
        <fullName evidence="13">CHORD domain-containing protein</fullName>
    </recommendedName>
</protein>
<evidence type="ECO:0000259" key="13">
    <source>
        <dbReference type="PROSITE" id="PS51401"/>
    </source>
</evidence>
<evidence type="ECO:0000256" key="11">
    <source>
        <dbReference type="SAM" id="MobiDB-lite"/>
    </source>
</evidence>
<keyword evidence="6" id="KW-0805">Transcription regulation</keyword>
<keyword evidence="3" id="KW-0479">Metal-binding</keyword>
<feature type="domain" description="CHORD" evidence="13">
    <location>
        <begin position="1"/>
        <end position="64"/>
    </location>
</feature>